<protein>
    <submittedName>
        <fullName evidence="2">Uncharacterized protein</fullName>
    </submittedName>
</protein>
<reference evidence="2" key="1">
    <citation type="journal article" date="2019" name="bioRxiv">
        <title>The Genome of the Zebra Mussel, Dreissena polymorpha: A Resource for Invasive Species Research.</title>
        <authorList>
            <person name="McCartney M.A."/>
            <person name="Auch B."/>
            <person name="Kono T."/>
            <person name="Mallez S."/>
            <person name="Zhang Y."/>
            <person name="Obille A."/>
            <person name="Becker A."/>
            <person name="Abrahante J.E."/>
            <person name="Garbe J."/>
            <person name="Badalamenti J.P."/>
            <person name="Herman A."/>
            <person name="Mangelson H."/>
            <person name="Liachko I."/>
            <person name="Sullivan S."/>
            <person name="Sone E.D."/>
            <person name="Koren S."/>
            <person name="Silverstein K.A.T."/>
            <person name="Beckman K.B."/>
            <person name="Gohl D.M."/>
        </authorList>
    </citation>
    <scope>NUCLEOTIDE SEQUENCE</scope>
    <source>
        <strain evidence="2">Duluth1</strain>
        <tissue evidence="2">Whole animal</tissue>
    </source>
</reference>
<evidence type="ECO:0000313" key="2">
    <source>
        <dbReference type="EMBL" id="KAH3881025.1"/>
    </source>
</evidence>
<dbReference type="AlphaFoldDB" id="A0A9D4RW20"/>
<accession>A0A9D4RW20</accession>
<name>A0A9D4RW20_DREPO</name>
<evidence type="ECO:0000313" key="3">
    <source>
        <dbReference type="Proteomes" id="UP000828390"/>
    </source>
</evidence>
<feature type="region of interest" description="Disordered" evidence="1">
    <location>
        <begin position="1"/>
        <end position="21"/>
    </location>
</feature>
<comment type="caution">
    <text evidence="2">The sequence shown here is derived from an EMBL/GenBank/DDBJ whole genome shotgun (WGS) entry which is preliminary data.</text>
</comment>
<dbReference type="EMBL" id="JAIWYP010000001">
    <property type="protein sequence ID" value="KAH3881025.1"/>
    <property type="molecule type" value="Genomic_DNA"/>
</dbReference>
<reference evidence="2" key="2">
    <citation type="submission" date="2020-11" db="EMBL/GenBank/DDBJ databases">
        <authorList>
            <person name="McCartney M.A."/>
            <person name="Auch B."/>
            <person name="Kono T."/>
            <person name="Mallez S."/>
            <person name="Becker A."/>
            <person name="Gohl D.M."/>
            <person name="Silverstein K.A.T."/>
            <person name="Koren S."/>
            <person name="Bechman K.B."/>
            <person name="Herman A."/>
            <person name="Abrahante J.E."/>
            <person name="Garbe J."/>
        </authorList>
    </citation>
    <scope>NUCLEOTIDE SEQUENCE</scope>
    <source>
        <strain evidence="2">Duluth1</strain>
        <tissue evidence="2">Whole animal</tissue>
    </source>
</reference>
<organism evidence="2 3">
    <name type="scientific">Dreissena polymorpha</name>
    <name type="common">Zebra mussel</name>
    <name type="synonym">Mytilus polymorpha</name>
    <dbReference type="NCBI Taxonomy" id="45954"/>
    <lineage>
        <taxon>Eukaryota</taxon>
        <taxon>Metazoa</taxon>
        <taxon>Spiralia</taxon>
        <taxon>Lophotrochozoa</taxon>
        <taxon>Mollusca</taxon>
        <taxon>Bivalvia</taxon>
        <taxon>Autobranchia</taxon>
        <taxon>Heteroconchia</taxon>
        <taxon>Euheterodonta</taxon>
        <taxon>Imparidentia</taxon>
        <taxon>Neoheterodontei</taxon>
        <taxon>Myida</taxon>
        <taxon>Dreissenoidea</taxon>
        <taxon>Dreissenidae</taxon>
        <taxon>Dreissena</taxon>
    </lineage>
</organism>
<evidence type="ECO:0000256" key="1">
    <source>
        <dbReference type="SAM" id="MobiDB-lite"/>
    </source>
</evidence>
<keyword evidence="3" id="KW-1185">Reference proteome</keyword>
<sequence length="53" mass="5983">MSGQSFNNNQQVDSETGGKTETPTLELLMYGDLLTFRNSAAEIRFKFQRFCGC</sequence>
<dbReference type="Proteomes" id="UP000828390">
    <property type="component" value="Unassembled WGS sequence"/>
</dbReference>
<gene>
    <name evidence="2" type="ORF">DPMN_004948</name>
</gene>
<proteinExistence type="predicted"/>